<dbReference type="Proteomes" id="UP000229757">
    <property type="component" value="Chromosome"/>
</dbReference>
<dbReference type="OrthoDB" id="8523124at2"/>
<keyword evidence="6" id="KW-1185">Reference proteome</keyword>
<sequence length="358" mass="39708">MTHSKRDGAANSDIELVVSDIHHRISGVSATVRALVPALAQRFKMALIFTMPYSGFHTESLFSLLRLLRQPVTGRAFRIWHVRRNNEMFWALLARDLFRCKVKLVFTSAAIRRHSWYPRQLIKRMDAIVAVSQRSADWVAPVVAIVPHGVDIKRFESGQASALAAAPWLAFAQRIGIVGRVRPEKGTDLFVSAMIATLAKHPERCAVIVGKTTAKYQSFKKNLQQQIDAAGLTGQFFFIDELPYEQMPDLYASLEVVCAPALYEGFGLVPIEAMVSGTAIVASRTGAYEDMVLPGETGELVDCGDGPALTLALTKILAEPGKLQAYQQAGRRRVRAQFSLANEIEGLARVYQQLWDPR</sequence>
<dbReference type="Pfam" id="PF00534">
    <property type="entry name" value="Glycos_transf_1"/>
    <property type="match status" value="1"/>
</dbReference>
<evidence type="ECO:0000256" key="2">
    <source>
        <dbReference type="ARBA" id="ARBA00022676"/>
    </source>
</evidence>
<dbReference type="AlphaFoldDB" id="A0A2K8KRZ6"/>
<proteinExistence type="inferred from homology"/>
<organism evidence="5 6">
    <name type="scientific">Reinekea forsetii</name>
    <dbReference type="NCBI Taxonomy" id="1336806"/>
    <lineage>
        <taxon>Bacteria</taxon>
        <taxon>Pseudomonadati</taxon>
        <taxon>Pseudomonadota</taxon>
        <taxon>Gammaproteobacteria</taxon>
        <taxon>Oceanospirillales</taxon>
        <taxon>Saccharospirillaceae</taxon>
        <taxon>Reinekea</taxon>
    </lineage>
</organism>
<dbReference type="EMBL" id="CP011797">
    <property type="protein sequence ID" value="ATX77497.1"/>
    <property type="molecule type" value="Genomic_DNA"/>
</dbReference>
<dbReference type="InterPro" id="IPR001296">
    <property type="entry name" value="Glyco_trans_1"/>
</dbReference>
<evidence type="ECO:0000313" key="5">
    <source>
        <dbReference type="EMBL" id="ATX77497.1"/>
    </source>
</evidence>
<dbReference type="KEGG" id="rfo:REIFOR_02372"/>
<name>A0A2K8KRZ6_9GAMM</name>
<keyword evidence="2 5" id="KW-0328">Glycosyltransferase</keyword>
<dbReference type="PANTHER" id="PTHR12526:SF640">
    <property type="entry name" value="COLANIC ACID BIOSYNTHESIS GLYCOSYLTRANSFERASE WCAL-RELATED"/>
    <property type="match status" value="1"/>
</dbReference>
<keyword evidence="3 5" id="KW-0808">Transferase</keyword>
<dbReference type="GO" id="GO:1901135">
    <property type="term" value="P:carbohydrate derivative metabolic process"/>
    <property type="evidence" value="ECO:0007669"/>
    <property type="project" value="UniProtKB-ARBA"/>
</dbReference>
<protein>
    <submittedName>
        <fullName evidence="5">Lipopolysaccharide core biosynthesis mannosyltransferase WadC, GT4 family</fullName>
    </submittedName>
</protein>
<reference evidence="5 6" key="1">
    <citation type="journal article" date="2017" name="Environ. Microbiol.">
        <title>Genomic and physiological analyses of 'Reinekea forsetii' reveal a versatile opportunistic lifestyle during spring algae blooms.</title>
        <authorList>
            <person name="Avci B."/>
            <person name="Hahnke R.L."/>
            <person name="Chafee M."/>
            <person name="Fischer T."/>
            <person name="Gruber-Vodicka H."/>
            <person name="Tegetmeyer H.E."/>
            <person name="Harder J."/>
            <person name="Fuchs B.M."/>
            <person name="Amann R.I."/>
            <person name="Teeling H."/>
        </authorList>
    </citation>
    <scope>NUCLEOTIDE SEQUENCE [LARGE SCALE GENOMIC DNA]</scope>
    <source>
        <strain evidence="5 6">Hel1_31_D35</strain>
    </source>
</reference>
<dbReference type="PANTHER" id="PTHR12526">
    <property type="entry name" value="GLYCOSYLTRANSFERASE"/>
    <property type="match status" value="1"/>
</dbReference>
<evidence type="ECO:0000259" key="4">
    <source>
        <dbReference type="Pfam" id="PF00534"/>
    </source>
</evidence>
<comment type="similarity">
    <text evidence="1">Belongs to the glycosyltransferase group 1 family. Glycosyltransferase 4 subfamily.</text>
</comment>
<dbReference type="Gene3D" id="3.40.50.2000">
    <property type="entry name" value="Glycogen Phosphorylase B"/>
    <property type="match status" value="2"/>
</dbReference>
<dbReference type="SUPFAM" id="SSF53756">
    <property type="entry name" value="UDP-Glycosyltransferase/glycogen phosphorylase"/>
    <property type="match status" value="1"/>
</dbReference>
<dbReference type="GO" id="GO:0016757">
    <property type="term" value="F:glycosyltransferase activity"/>
    <property type="evidence" value="ECO:0007669"/>
    <property type="project" value="UniProtKB-KW"/>
</dbReference>
<feature type="domain" description="Glycosyl transferase family 1" evidence="4">
    <location>
        <begin position="175"/>
        <end position="332"/>
    </location>
</feature>
<evidence type="ECO:0000256" key="1">
    <source>
        <dbReference type="ARBA" id="ARBA00009481"/>
    </source>
</evidence>
<evidence type="ECO:0000313" key="6">
    <source>
        <dbReference type="Proteomes" id="UP000229757"/>
    </source>
</evidence>
<gene>
    <name evidence="5" type="primary">wadC</name>
    <name evidence="5" type="ORF">REIFOR_02372</name>
</gene>
<accession>A0A2K8KRZ6</accession>
<dbReference type="RefSeq" id="WP_100257753.1">
    <property type="nucleotide sequence ID" value="NZ_CP011797.1"/>
</dbReference>
<evidence type="ECO:0000256" key="3">
    <source>
        <dbReference type="ARBA" id="ARBA00022679"/>
    </source>
</evidence>
<dbReference type="CDD" id="cd03801">
    <property type="entry name" value="GT4_PimA-like"/>
    <property type="match status" value="1"/>
</dbReference>